<reference evidence="2" key="2">
    <citation type="submission" date="2020-12" db="EMBL/GenBank/DDBJ databases">
        <title>New Spironucleus salmonicida genome in near-complete chromosomes.</title>
        <authorList>
            <person name="Xu F."/>
            <person name="Kurt Z."/>
            <person name="Jimenez-Gonzalez A."/>
            <person name="Astvaldsson A."/>
            <person name="Andersson J.O."/>
            <person name="Svard S.G."/>
        </authorList>
    </citation>
    <scope>NUCLEOTIDE SEQUENCE</scope>
    <source>
        <strain evidence="2">ATCC 50377</strain>
    </source>
</reference>
<dbReference type="EMBL" id="AUWU02000005">
    <property type="protein sequence ID" value="KAH0572533.1"/>
    <property type="molecule type" value="Genomic_DNA"/>
</dbReference>
<protein>
    <submittedName>
        <fullName evidence="1">Uncharacterized protein</fullName>
    </submittedName>
</protein>
<proteinExistence type="predicted"/>
<organism evidence="1">
    <name type="scientific">Spironucleus salmonicida</name>
    <dbReference type="NCBI Taxonomy" id="348837"/>
    <lineage>
        <taxon>Eukaryota</taxon>
        <taxon>Metamonada</taxon>
        <taxon>Diplomonadida</taxon>
        <taxon>Hexamitidae</taxon>
        <taxon>Hexamitinae</taxon>
        <taxon>Spironucleus</taxon>
    </lineage>
</organism>
<evidence type="ECO:0000313" key="3">
    <source>
        <dbReference type="Proteomes" id="UP000018208"/>
    </source>
</evidence>
<accession>V6LIW8</accession>
<dbReference type="VEuPathDB" id="GiardiaDB:SS50377_24644"/>
<dbReference type="AlphaFoldDB" id="V6LIW8"/>
<keyword evidence="3" id="KW-1185">Reference proteome</keyword>
<dbReference type="OrthoDB" id="10531487at2759"/>
<evidence type="ECO:0000313" key="1">
    <source>
        <dbReference type="EMBL" id="EST44507.1"/>
    </source>
</evidence>
<gene>
    <name evidence="1" type="ORF">SS50377_15504</name>
    <name evidence="2" type="ORF">SS50377_24644</name>
</gene>
<sequence length="652" mass="74554">MADNYSNLQKLCLSTIRSGAINAFIDLFRLTHMTQPLGSNQPQTFEDIIATAGPEAPLFLPEFAFDNPLSLPIKTLQRLQILLETSDNAGLQNQLFDKFQSLSEVSDLFLDNHKLRSHVKMLPLVMPFAILTELQQTKSIDILQLIDSAEFTRTIEREDPLVAAIAKIKKIELDKQIFVPVVIHFALQARNVLFEFISKEIGSFKCEQICQLMDKDVVYEADAEYVDLSQIQQLRFLLLLNGCFLRLSYSLNQFNLYKASYVVFQKFLKCSECIEVLLGGKFQDHFIPTDKNEYLQILQDDHVNLNKDKKDDNLAFANLEISQIPKLFKLLLDKQSIPTKWNVHLNEFALLEDRKTIQKTNQDELENTAVFLGDNVGDLSELTEFVYCGRIFAIMNMIQLACQVFTQQKESGVQLDFLQEIDQLIRKDQKSDELTLTELTHPELPVTMLCTYQQVLQSLSLLKTATQTSQNLDIYCMKIPAFKRLAELVSKLEIYDLAAQFSDNLVVAGGLFEINSLAWKARWARQQNKIEQRTQLLRQRYEVANRTLAVTMQGENGSVLSQQRQNLSTKYAVSAASELTFNSSDNQNMMENAWDELQKHEGEEDMGNTFIEARVRYGAVKGKENIERMIACSQEQGVEEGHDEDLDACLIQ</sequence>
<name>V6LIW8_9EUKA</name>
<evidence type="ECO:0000313" key="2">
    <source>
        <dbReference type="EMBL" id="KAH0572533.1"/>
    </source>
</evidence>
<dbReference type="EMBL" id="KI546115">
    <property type="protein sequence ID" value="EST44507.1"/>
    <property type="molecule type" value="Genomic_DNA"/>
</dbReference>
<reference evidence="1 2" key="1">
    <citation type="journal article" date="2014" name="PLoS Genet.">
        <title>The Genome of Spironucleus salmonicida Highlights a Fish Pathogen Adapted to Fluctuating Environments.</title>
        <authorList>
            <person name="Xu F."/>
            <person name="Jerlstrom-Hultqvist J."/>
            <person name="Einarsson E."/>
            <person name="Astvaldsson A."/>
            <person name="Svard S.G."/>
            <person name="Andersson J.O."/>
        </authorList>
    </citation>
    <scope>NUCLEOTIDE SEQUENCE</scope>
    <source>
        <strain evidence="2">ATCC 50377</strain>
    </source>
</reference>
<dbReference type="Proteomes" id="UP000018208">
    <property type="component" value="Unassembled WGS sequence"/>
</dbReference>